<feature type="non-terminal residue" evidence="7">
    <location>
        <position position="107"/>
    </location>
</feature>
<evidence type="ECO:0000256" key="4">
    <source>
        <dbReference type="ARBA" id="ARBA00022729"/>
    </source>
</evidence>
<evidence type="ECO:0000256" key="2">
    <source>
        <dbReference type="ARBA" id="ARBA00006285"/>
    </source>
</evidence>
<feature type="domain" description="Glycoside hydrolase family 20 catalytic" evidence="6">
    <location>
        <begin position="64"/>
        <end position="96"/>
    </location>
</feature>
<dbReference type="SUPFAM" id="SSF51445">
    <property type="entry name" value="(Trans)glycosidases"/>
    <property type="match status" value="1"/>
</dbReference>
<evidence type="ECO:0000256" key="5">
    <source>
        <dbReference type="ARBA" id="ARBA00022801"/>
    </source>
</evidence>
<comment type="similarity">
    <text evidence="2">Belongs to the glycosyl hydrolase 20 family.</text>
</comment>
<evidence type="ECO:0000313" key="8">
    <source>
        <dbReference type="Proteomes" id="UP000183567"/>
    </source>
</evidence>
<keyword evidence="5" id="KW-0378">Hydrolase</keyword>
<dbReference type="GO" id="GO:0016020">
    <property type="term" value="C:membrane"/>
    <property type="evidence" value="ECO:0007669"/>
    <property type="project" value="TreeGrafter"/>
</dbReference>
<gene>
    <name evidence="7" type="ORF">AZE42_10834</name>
</gene>
<reference evidence="7 8" key="1">
    <citation type="submission" date="2016-03" db="EMBL/GenBank/DDBJ databases">
        <title>Comparative genomics of the ectomycorrhizal sister species Rhizopogon vinicolor and Rhizopogon vesiculosus (Basidiomycota: Boletales) reveals a divergence of the mating type B locus.</title>
        <authorList>
            <person name="Mujic A.B."/>
            <person name="Kuo A."/>
            <person name="Tritt A."/>
            <person name="Lipzen A."/>
            <person name="Chen C."/>
            <person name="Johnson J."/>
            <person name="Sharma A."/>
            <person name="Barry K."/>
            <person name="Grigoriev I.V."/>
            <person name="Spatafora J.W."/>
        </authorList>
    </citation>
    <scope>NUCLEOTIDE SEQUENCE [LARGE SCALE GENOMIC DNA]</scope>
    <source>
        <strain evidence="7 8">AM-OR11-056</strain>
    </source>
</reference>
<organism evidence="7 8">
    <name type="scientific">Rhizopogon vesiculosus</name>
    <dbReference type="NCBI Taxonomy" id="180088"/>
    <lineage>
        <taxon>Eukaryota</taxon>
        <taxon>Fungi</taxon>
        <taxon>Dikarya</taxon>
        <taxon>Basidiomycota</taxon>
        <taxon>Agaricomycotina</taxon>
        <taxon>Agaricomycetes</taxon>
        <taxon>Agaricomycetidae</taxon>
        <taxon>Boletales</taxon>
        <taxon>Suillineae</taxon>
        <taxon>Rhizopogonaceae</taxon>
        <taxon>Rhizopogon</taxon>
    </lineage>
</organism>
<feature type="domain" description="Glycoside hydrolase family 20 catalytic" evidence="6">
    <location>
        <begin position="4"/>
        <end position="58"/>
    </location>
</feature>
<dbReference type="InterPro" id="IPR017853">
    <property type="entry name" value="GH"/>
</dbReference>
<keyword evidence="4" id="KW-0732">Signal</keyword>
<evidence type="ECO:0000313" key="7">
    <source>
        <dbReference type="EMBL" id="OJA13667.1"/>
    </source>
</evidence>
<proteinExistence type="inferred from homology"/>
<dbReference type="STRING" id="180088.A0A1J8Q105"/>
<comment type="caution">
    <text evidence="7">The sequence shown here is derived from an EMBL/GenBank/DDBJ whole genome shotgun (WGS) entry which is preliminary data.</text>
</comment>
<dbReference type="EMBL" id="LVVM01004056">
    <property type="protein sequence ID" value="OJA13667.1"/>
    <property type="molecule type" value="Genomic_DNA"/>
</dbReference>
<dbReference type="GO" id="GO:0030203">
    <property type="term" value="P:glycosaminoglycan metabolic process"/>
    <property type="evidence" value="ECO:0007669"/>
    <property type="project" value="TreeGrafter"/>
</dbReference>
<protein>
    <recommendedName>
        <fullName evidence="3">beta-N-acetylhexosaminidase</fullName>
        <ecNumber evidence="3">3.2.1.52</ecNumber>
    </recommendedName>
</protein>
<name>A0A1J8Q105_9AGAM</name>
<dbReference type="GO" id="GO:0005975">
    <property type="term" value="P:carbohydrate metabolic process"/>
    <property type="evidence" value="ECO:0007669"/>
    <property type="project" value="InterPro"/>
</dbReference>
<dbReference type="PANTHER" id="PTHR22600">
    <property type="entry name" value="BETA-HEXOSAMINIDASE"/>
    <property type="match status" value="1"/>
</dbReference>
<dbReference type="InterPro" id="IPR025705">
    <property type="entry name" value="Beta_hexosaminidase_sua/sub"/>
</dbReference>
<accession>A0A1J8Q105</accession>
<dbReference type="GO" id="GO:0004563">
    <property type="term" value="F:beta-N-acetylhexosaminidase activity"/>
    <property type="evidence" value="ECO:0007669"/>
    <property type="project" value="UniProtKB-EC"/>
</dbReference>
<evidence type="ECO:0000256" key="3">
    <source>
        <dbReference type="ARBA" id="ARBA00012663"/>
    </source>
</evidence>
<dbReference type="Gene3D" id="3.20.20.80">
    <property type="entry name" value="Glycosidases"/>
    <property type="match status" value="1"/>
</dbReference>
<dbReference type="Pfam" id="PF00728">
    <property type="entry name" value="Glyco_hydro_20"/>
    <property type="match status" value="2"/>
</dbReference>
<dbReference type="AlphaFoldDB" id="A0A1J8Q105"/>
<evidence type="ECO:0000256" key="1">
    <source>
        <dbReference type="ARBA" id="ARBA00001231"/>
    </source>
</evidence>
<dbReference type="InterPro" id="IPR015883">
    <property type="entry name" value="Glyco_hydro_20_cat"/>
</dbReference>
<dbReference type="OrthoDB" id="428480at2759"/>
<dbReference type="Proteomes" id="UP000183567">
    <property type="component" value="Unassembled WGS sequence"/>
</dbReference>
<comment type="catalytic activity">
    <reaction evidence="1">
        <text>Hydrolysis of terminal non-reducing N-acetyl-D-hexosamine residues in N-acetyl-beta-D-hexosaminides.</text>
        <dbReference type="EC" id="3.2.1.52"/>
    </reaction>
</comment>
<dbReference type="PANTHER" id="PTHR22600:SF26">
    <property type="entry name" value="BETA-N-ACETYLHEXOSAMINIDASE"/>
    <property type="match status" value="1"/>
</dbReference>
<evidence type="ECO:0000259" key="6">
    <source>
        <dbReference type="Pfam" id="PF00728"/>
    </source>
</evidence>
<keyword evidence="8" id="KW-1185">Reference proteome</keyword>
<sequence>MVLDWDITLSNETIVMVWISSEDAVAVAERGFRIIQVPSDYFYLDCGAGESLGDYPTDTISLAGEQMLWSEQSGPENLDPIVWPRAASSAEIFWSAVYGPTTTLDFR</sequence>
<dbReference type="EC" id="3.2.1.52" evidence="3"/>